<proteinExistence type="predicted"/>
<dbReference type="PROSITE" id="PS51257">
    <property type="entry name" value="PROKAR_LIPOPROTEIN"/>
    <property type="match status" value="1"/>
</dbReference>
<dbReference type="EMBL" id="CAFBMK010000002">
    <property type="protein sequence ID" value="CAB4891975.1"/>
    <property type="molecule type" value="Genomic_DNA"/>
</dbReference>
<accession>A0A6J7FEU1</accession>
<protein>
    <submittedName>
        <fullName evidence="1">Unannotated protein</fullName>
    </submittedName>
</protein>
<gene>
    <name evidence="1" type="ORF">UFOPK3564_00059</name>
</gene>
<evidence type="ECO:0000313" key="1">
    <source>
        <dbReference type="EMBL" id="CAB4891975.1"/>
    </source>
</evidence>
<organism evidence="1">
    <name type="scientific">freshwater metagenome</name>
    <dbReference type="NCBI Taxonomy" id="449393"/>
    <lineage>
        <taxon>unclassified sequences</taxon>
        <taxon>metagenomes</taxon>
        <taxon>ecological metagenomes</taxon>
    </lineage>
</organism>
<sequence length="141" mass="14463">MHARPSIVLLSTGVLAACGLTGCGRVDQSEKPNGSRPPATLQISAAITNRSVNISPSEIGGGPVRVVITNQSSKSVKATLAPAAAGGFRTTRDRIPPGGVAAIQATLTRGSWRLQVGQGIDSGRLKVGRERDSSDGELLLP</sequence>
<dbReference type="AlphaFoldDB" id="A0A6J7FEU1"/>
<name>A0A6J7FEU1_9ZZZZ</name>
<reference evidence="1" key="1">
    <citation type="submission" date="2020-05" db="EMBL/GenBank/DDBJ databases">
        <authorList>
            <person name="Chiriac C."/>
            <person name="Salcher M."/>
            <person name="Ghai R."/>
            <person name="Kavagutti S V."/>
        </authorList>
    </citation>
    <scope>NUCLEOTIDE SEQUENCE</scope>
</reference>